<dbReference type="GO" id="GO:0046872">
    <property type="term" value="F:metal ion binding"/>
    <property type="evidence" value="ECO:0007669"/>
    <property type="project" value="UniProtKB-KW"/>
</dbReference>
<feature type="domain" description="2Fe-2S ferredoxin-type" evidence="8">
    <location>
        <begin position="4"/>
        <end position="82"/>
    </location>
</feature>
<dbReference type="SUPFAM" id="SSF54292">
    <property type="entry name" value="2Fe-2S ferredoxin-like"/>
    <property type="match status" value="1"/>
</dbReference>
<organism evidence="11 12">
    <name type="scientific">Desulfamplus magnetovallimortis</name>
    <dbReference type="NCBI Taxonomy" id="1246637"/>
    <lineage>
        <taxon>Bacteria</taxon>
        <taxon>Pseudomonadati</taxon>
        <taxon>Thermodesulfobacteriota</taxon>
        <taxon>Desulfobacteria</taxon>
        <taxon>Desulfobacterales</taxon>
        <taxon>Desulfobacteraceae</taxon>
        <taxon>Desulfamplus</taxon>
    </lineage>
</organism>
<dbReference type="Gene3D" id="3.30.70.20">
    <property type="match status" value="1"/>
</dbReference>
<evidence type="ECO:0000259" key="8">
    <source>
        <dbReference type="PROSITE" id="PS51085"/>
    </source>
</evidence>
<dbReference type="Gene3D" id="3.10.20.740">
    <property type="match status" value="1"/>
</dbReference>
<dbReference type="SUPFAM" id="SSF53706">
    <property type="entry name" value="Formate dehydrogenase/DMSO reductase, domains 1-3"/>
    <property type="match status" value="1"/>
</dbReference>
<dbReference type="Gene3D" id="3.40.50.740">
    <property type="match status" value="1"/>
</dbReference>
<keyword evidence="4 11" id="KW-0560">Oxidoreductase</keyword>
<dbReference type="PROSITE" id="PS51379">
    <property type="entry name" value="4FE4S_FER_2"/>
    <property type="match status" value="2"/>
</dbReference>
<feature type="region of interest" description="Disordered" evidence="7">
    <location>
        <begin position="312"/>
        <end position="333"/>
    </location>
</feature>
<feature type="domain" description="4Fe-4S Mo/W bis-MGD-type" evidence="10">
    <location>
        <begin position="248"/>
        <end position="304"/>
    </location>
</feature>
<protein>
    <submittedName>
        <fullName evidence="11">FdhA5</fullName>
        <ecNumber evidence="11">1.2.1.2</ecNumber>
    </submittedName>
</protein>
<dbReference type="PANTHER" id="PTHR43105:SF14">
    <property type="entry name" value="FORMATE DEHYDROGENASE H"/>
    <property type="match status" value="1"/>
</dbReference>
<evidence type="ECO:0000256" key="1">
    <source>
        <dbReference type="ARBA" id="ARBA00022485"/>
    </source>
</evidence>
<gene>
    <name evidence="11" type="ORF">MTBBW1_1610041</name>
</gene>
<keyword evidence="12" id="KW-1185">Reference proteome</keyword>
<dbReference type="InterPro" id="IPR017900">
    <property type="entry name" value="4Fe4S_Fe_S_CS"/>
</dbReference>
<dbReference type="STRING" id="1246637.MTBBW1_1610041"/>
<keyword evidence="1" id="KW-0004">4Fe-4S</keyword>
<evidence type="ECO:0000313" key="11">
    <source>
        <dbReference type="EMBL" id="SLM28879.1"/>
    </source>
</evidence>
<proteinExistence type="predicted"/>
<dbReference type="SUPFAM" id="SSF54862">
    <property type="entry name" value="4Fe-4S ferredoxins"/>
    <property type="match status" value="1"/>
</dbReference>
<dbReference type="SMART" id="SM00929">
    <property type="entry name" value="NADH-G_4Fe-4S_3"/>
    <property type="match status" value="1"/>
</dbReference>
<dbReference type="PROSITE" id="PS51669">
    <property type="entry name" value="4FE4S_MOW_BIS_MGD"/>
    <property type="match status" value="1"/>
</dbReference>
<feature type="domain" description="4Fe-4S ferredoxin-type" evidence="9">
    <location>
        <begin position="210"/>
        <end position="239"/>
    </location>
</feature>
<dbReference type="SMART" id="SM00926">
    <property type="entry name" value="Molybdop_Fe4S4"/>
    <property type="match status" value="1"/>
</dbReference>
<dbReference type="InterPro" id="IPR050123">
    <property type="entry name" value="Prok_molybdopt-oxidoreductase"/>
</dbReference>
<dbReference type="PROSITE" id="PS00198">
    <property type="entry name" value="4FE4S_FER_1"/>
    <property type="match status" value="1"/>
</dbReference>
<evidence type="ECO:0000256" key="2">
    <source>
        <dbReference type="ARBA" id="ARBA00022723"/>
    </source>
</evidence>
<dbReference type="PROSITE" id="PS51085">
    <property type="entry name" value="2FE2S_FER_2"/>
    <property type="match status" value="1"/>
</dbReference>
<dbReference type="EMBL" id="FWEV01000070">
    <property type="protein sequence ID" value="SLM28879.1"/>
    <property type="molecule type" value="Genomic_DNA"/>
</dbReference>
<dbReference type="Pfam" id="PF12838">
    <property type="entry name" value="Fer4_7"/>
    <property type="match status" value="1"/>
</dbReference>
<evidence type="ECO:0000259" key="10">
    <source>
        <dbReference type="PROSITE" id="PS51669"/>
    </source>
</evidence>
<dbReference type="InterPro" id="IPR006963">
    <property type="entry name" value="Mopterin_OxRdtase_4Fe-4S_dom"/>
</dbReference>
<dbReference type="EC" id="1.2.1.2" evidence="11"/>
<accession>A0A1W1H8V0</accession>
<dbReference type="AlphaFoldDB" id="A0A1W1H8V0"/>
<evidence type="ECO:0000256" key="3">
    <source>
        <dbReference type="ARBA" id="ARBA00022737"/>
    </source>
</evidence>
<keyword evidence="2" id="KW-0479">Metal-binding</keyword>
<dbReference type="InterPro" id="IPR017896">
    <property type="entry name" value="4Fe4S_Fe-S-bd"/>
</dbReference>
<dbReference type="InterPro" id="IPR001041">
    <property type="entry name" value="2Fe-2S_ferredoxin-type"/>
</dbReference>
<evidence type="ECO:0000313" key="12">
    <source>
        <dbReference type="Proteomes" id="UP000191931"/>
    </source>
</evidence>
<dbReference type="GO" id="GO:0022904">
    <property type="term" value="P:respiratory electron transport chain"/>
    <property type="evidence" value="ECO:0007669"/>
    <property type="project" value="TreeGrafter"/>
</dbReference>
<dbReference type="FunFam" id="2.20.25.90:FF:000001">
    <property type="entry name" value="Formate dehydrogenase subunit alpha"/>
    <property type="match status" value="1"/>
</dbReference>
<dbReference type="Gene3D" id="2.20.25.90">
    <property type="entry name" value="ADC-like domains"/>
    <property type="match status" value="1"/>
</dbReference>
<reference evidence="11 12" key="1">
    <citation type="submission" date="2017-03" db="EMBL/GenBank/DDBJ databases">
        <authorList>
            <person name="Afonso C.L."/>
            <person name="Miller P.J."/>
            <person name="Scott M.A."/>
            <person name="Spackman E."/>
            <person name="Goraichik I."/>
            <person name="Dimitrov K.M."/>
            <person name="Suarez D.L."/>
            <person name="Swayne D.E."/>
        </authorList>
    </citation>
    <scope>NUCLEOTIDE SEQUENCE [LARGE SCALE GENOMIC DNA]</scope>
    <source>
        <strain evidence="11">PRJEB14757</strain>
    </source>
</reference>
<dbReference type="CDD" id="cd00207">
    <property type="entry name" value="fer2"/>
    <property type="match status" value="1"/>
</dbReference>
<dbReference type="Proteomes" id="UP000191931">
    <property type="component" value="Unassembled WGS sequence"/>
</dbReference>
<feature type="domain" description="4Fe-4S ferredoxin-type" evidence="9">
    <location>
        <begin position="167"/>
        <end position="197"/>
    </location>
</feature>
<evidence type="ECO:0000256" key="4">
    <source>
        <dbReference type="ARBA" id="ARBA00023002"/>
    </source>
</evidence>
<dbReference type="InterPro" id="IPR036010">
    <property type="entry name" value="2Fe-2S_ferredoxin-like_sf"/>
</dbReference>
<dbReference type="InterPro" id="IPR019574">
    <property type="entry name" value="NADH_UbQ_OxRdtase_Gsu_4Fe4S-bd"/>
</dbReference>
<keyword evidence="3" id="KW-0677">Repeat</keyword>
<dbReference type="Pfam" id="PF13510">
    <property type="entry name" value="Fer2_4"/>
    <property type="match status" value="1"/>
</dbReference>
<dbReference type="Pfam" id="PF00384">
    <property type="entry name" value="Molybdopterin"/>
    <property type="match status" value="1"/>
</dbReference>
<keyword evidence="5" id="KW-0408">Iron</keyword>
<dbReference type="GO" id="GO:0003954">
    <property type="term" value="F:NADH dehydrogenase activity"/>
    <property type="evidence" value="ECO:0007669"/>
    <property type="project" value="TreeGrafter"/>
</dbReference>
<evidence type="ECO:0000256" key="6">
    <source>
        <dbReference type="ARBA" id="ARBA00023014"/>
    </source>
</evidence>
<dbReference type="Pfam" id="PF04879">
    <property type="entry name" value="Molybdop_Fe4S4"/>
    <property type="match status" value="1"/>
</dbReference>
<dbReference type="GO" id="GO:0051539">
    <property type="term" value="F:4 iron, 4 sulfur cluster binding"/>
    <property type="evidence" value="ECO:0007669"/>
    <property type="project" value="UniProtKB-KW"/>
</dbReference>
<keyword evidence="6" id="KW-0411">Iron-sulfur</keyword>
<evidence type="ECO:0000256" key="7">
    <source>
        <dbReference type="SAM" id="MobiDB-lite"/>
    </source>
</evidence>
<sequence length="396" mass="43638">MMQQSNSIIINGHTCLFEPGETILEVAQRYRIDIPTLCHLKGTTPTGACRICIVEMEGRKDLIASCTTPAAEGMVIRTESPKVISHRKTILELMLNSGNHNCAIGSSKEESWTDFQMKTLVNDQNEDLCPAWGDCELQNLAYRYQVKGRTTGEPQPAMMVPAERDNPFIIRDSTRCILCGRCVAACNQVQVNRAIDFGYRGSDSKIIAGTDDTLMGSDCVFCGECVQACPVGALVEKKAMGHGRPWETQKIRTTCPYCGVGCQQLLHVKDKKIVKVTGVEDGAPNMGRLCIKGRFGYDFIYSKERLLTPLIRGNAGNGNADEDNDGTGKKGKLRPATWDEALDLVAQKFTEIIENHGPDALAGVSCARSINEDSYQMQKLFRAVFKTNNIDHCART</sequence>
<dbReference type="GO" id="GO:0016020">
    <property type="term" value="C:membrane"/>
    <property type="evidence" value="ECO:0007669"/>
    <property type="project" value="TreeGrafter"/>
</dbReference>
<dbReference type="FunFam" id="3.30.70.20:FF:000035">
    <property type="entry name" value="Iron hydrogenase 1"/>
    <property type="match status" value="1"/>
</dbReference>
<dbReference type="PANTHER" id="PTHR43105">
    <property type="entry name" value="RESPIRATORY NITRATE REDUCTASE"/>
    <property type="match status" value="1"/>
</dbReference>
<name>A0A1W1H8V0_9BACT</name>
<evidence type="ECO:0000256" key="5">
    <source>
        <dbReference type="ARBA" id="ARBA00023004"/>
    </source>
</evidence>
<dbReference type="InterPro" id="IPR006656">
    <property type="entry name" value="Mopterin_OxRdtase"/>
</dbReference>
<evidence type="ECO:0000259" key="9">
    <source>
        <dbReference type="PROSITE" id="PS51379"/>
    </source>
</evidence>